<dbReference type="Pfam" id="PF14690">
    <property type="entry name" value="Zn_ribbon_ISL3"/>
    <property type="match status" value="1"/>
</dbReference>
<evidence type="ECO:0000313" key="3">
    <source>
        <dbReference type="EMBL" id="QNO41423.1"/>
    </source>
</evidence>
<dbReference type="InterPro" id="IPR029261">
    <property type="entry name" value="Transposase_Znf"/>
</dbReference>
<dbReference type="InterPro" id="IPR002560">
    <property type="entry name" value="Transposase_DDE"/>
</dbReference>
<dbReference type="PANTHER" id="PTHR33498">
    <property type="entry name" value="TRANSPOSASE FOR INSERTION SEQUENCE ELEMENT IS1557"/>
    <property type="match status" value="1"/>
</dbReference>
<dbReference type="Pfam" id="PF01610">
    <property type="entry name" value="DDE_Tnp_ISL3"/>
    <property type="match status" value="1"/>
</dbReference>
<dbReference type="InterPro" id="IPR047951">
    <property type="entry name" value="Transpos_ISL3"/>
</dbReference>
<protein>
    <recommendedName>
        <fullName evidence="4">Transposase IS204/IS1001/IS1096/IS1165 DDE domain-containing protein</fullName>
    </recommendedName>
</protein>
<feature type="domain" description="Transposase IS204/IS1001/IS1096/IS1165 zinc-finger" evidence="2">
    <location>
        <begin position="37"/>
        <end position="82"/>
    </location>
</feature>
<dbReference type="AlphaFoldDB" id="A0A7G9Y089"/>
<evidence type="ECO:0000259" key="1">
    <source>
        <dbReference type="Pfam" id="PF01610"/>
    </source>
</evidence>
<proteinExistence type="predicted"/>
<name>A0A7G9Y089_9EURY</name>
<sequence>MAIFEIPLDIPDVEIENVELTKKGDIIITVVSTIEGTHCHKCGREISKPYGHGKTIKLRHLSILGMNVYIHIRPVRYQCTHCAGKPVTTQTLNWYDPRSPHTKVYDNHILLEMVNSTVEDVSIKEGLGYEAVMGSLYRYIDTEVSWDGIERLDVIGLDEISLKKGHGDFVTIVTSRVAAKTTILAVLKGRTKETVKKFLSSIPKRLKKTVKAVCSDMYEGYTNAAAEVFGKDVKIVVDRFHVAKLYRNDLDGLRKKEIKRLKKELSEEEFKKLKNVMWILRKDVDELTDEELEVLKCLFRHSPILELAYKLCNDLTDIFEDDISKSVATCRINDWKKKVKESGLKCFNRFISTLDKYMDKITNYFINRQTSGFVEGLNNKIKVIKRRCYGILNIKHLFQRIYLDLEGYSLYA</sequence>
<feature type="domain" description="Transposase IS204/IS1001/IS1096/IS1165 DDE" evidence="1">
    <location>
        <begin position="155"/>
        <end position="401"/>
    </location>
</feature>
<evidence type="ECO:0008006" key="4">
    <source>
        <dbReference type="Google" id="ProtNLM"/>
    </source>
</evidence>
<dbReference type="EMBL" id="MT630639">
    <property type="protein sequence ID" value="QNO41423.1"/>
    <property type="molecule type" value="Genomic_DNA"/>
</dbReference>
<accession>A0A7G9Y089</accession>
<organism evidence="3">
    <name type="scientific">Candidatus Methanogaster sp. ANME-2c ERB4</name>
    <dbReference type="NCBI Taxonomy" id="2759911"/>
    <lineage>
        <taxon>Archaea</taxon>
        <taxon>Methanobacteriati</taxon>
        <taxon>Methanobacteriota</taxon>
        <taxon>Stenosarchaea group</taxon>
        <taxon>Methanomicrobia</taxon>
        <taxon>Methanosarcinales</taxon>
        <taxon>ANME-2 cluster</taxon>
        <taxon>Candidatus Methanogasteraceae</taxon>
        <taxon>Candidatus Methanogaster</taxon>
    </lineage>
</organism>
<dbReference type="NCBIfam" id="NF033550">
    <property type="entry name" value="transpos_ISL3"/>
    <property type="match status" value="1"/>
</dbReference>
<reference evidence="3" key="1">
    <citation type="submission" date="2020-06" db="EMBL/GenBank/DDBJ databases">
        <title>Unique genomic features of the anaerobic methanotrophic archaea.</title>
        <authorList>
            <person name="Chadwick G.L."/>
            <person name="Skennerton C.T."/>
            <person name="Laso-Perez R."/>
            <person name="Leu A.O."/>
            <person name="Speth D.R."/>
            <person name="Yu H."/>
            <person name="Morgan-Lang C."/>
            <person name="Hatzenpichler R."/>
            <person name="Goudeau D."/>
            <person name="Malmstrom R."/>
            <person name="Brazelton W.J."/>
            <person name="Woyke T."/>
            <person name="Hallam S.J."/>
            <person name="Tyson G.W."/>
            <person name="Wegener G."/>
            <person name="Boetius A."/>
            <person name="Orphan V."/>
        </authorList>
    </citation>
    <scope>NUCLEOTIDE SEQUENCE</scope>
</reference>
<gene>
    <name evidence="3" type="ORF">LLBHLIGG_00007</name>
</gene>
<evidence type="ECO:0000259" key="2">
    <source>
        <dbReference type="Pfam" id="PF14690"/>
    </source>
</evidence>
<dbReference type="PANTHER" id="PTHR33498:SF1">
    <property type="entry name" value="TRANSPOSASE FOR INSERTION SEQUENCE ELEMENT IS1557"/>
    <property type="match status" value="1"/>
</dbReference>